<comment type="caution">
    <text evidence="1">The sequence shown here is derived from an EMBL/GenBank/DDBJ whole genome shotgun (WGS) entry which is preliminary data.</text>
</comment>
<dbReference type="EMBL" id="AEQP01000015">
    <property type="protein sequence ID" value="EFV94585.1"/>
    <property type="molecule type" value="Genomic_DNA"/>
</dbReference>
<sequence length="84" mass="9507">MPSLILTDTVASLAELKEAPLETFSAADGHAIAILDKDKPAFYCVSPELYEYFMELAEDAELTRIVEERQHEEPIPVELESLRR</sequence>
<organism evidence="1 2">
    <name type="scientific">Lautropia mirabilis ATCC 51599</name>
    <dbReference type="NCBI Taxonomy" id="887898"/>
    <lineage>
        <taxon>Bacteria</taxon>
        <taxon>Pseudomonadati</taxon>
        <taxon>Pseudomonadota</taxon>
        <taxon>Betaproteobacteria</taxon>
        <taxon>Burkholderiales</taxon>
        <taxon>Burkholderiaceae</taxon>
        <taxon>Lautropia</taxon>
    </lineage>
</organism>
<gene>
    <name evidence="1" type="ORF">HMPREF0551_1688</name>
</gene>
<protein>
    <submittedName>
        <fullName evidence="1">Addiction module antitoxin, Axe family</fullName>
    </submittedName>
</protein>
<name>E7RYC4_9BURK</name>
<dbReference type="eggNOG" id="COG2161">
    <property type="taxonomic scope" value="Bacteria"/>
</dbReference>
<dbReference type="STRING" id="887898.HMPREF0551_1688"/>
<proteinExistence type="predicted"/>
<evidence type="ECO:0000313" key="2">
    <source>
        <dbReference type="Proteomes" id="UP000011021"/>
    </source>
</evidence>
<keyword evidence="2" id="KW-1185">Reference proteome</keyword>
<dbReference type="AlphaFoldDB" id="E7RYC4"/>
<dbReference type="Proteomes" id="UP000011021">
    <property type="component" value="Unassembled WGS sequence"/>
</dbReference>
<dbReference type="HOGENOM" id="CLU_171850_1_0_4"/>
<reference evidence="1 2" key="1">
    <citation type="submission" date="2010-12" db="EMBL/GenBank/DDBJ databases">
        <authorList>
            <person name="Muzny D."/>
            <person name="Qin X."/>
            <person name="Deng J."/>
            <person name="Jiang H."/>
            <person name="Liu Y."/>
            <person name="Qu J."/>
            <person name="Song X.-Z."/>
            <person name="Zhang L."/>
            <person name="Thornton R."/>
            <person name="Coyle M."/>
            <person name="Francisco L."/>
            <person name="Jackson L."/>
            <person name="Javaid M."/>
            <person name="Korchina V."/>
            <person name="Kovar C."/>
            <person name="Mata R."/>
            <person name="Mathew T."/>
            <person name="Ngo R."/>
            <person name="Nguyen L."/>
            <person name="Nguyen N."/>
            <person name="Okwuonu G."/>
            <person name="Ongeri F."/>
            <person name="Pham C."/>
            <person name="Simmons D."/>
            <person name="Wilczek-Boney K."/>
            <person name="Hale W."/>
            <person name="Jakkamsetti A."/>
            <person name="Pham P."/>
            <person name="Ruth R."/>
            <person name="San Lucas F."/>
            <person name="Warren J."/>
            <person name="Zhang J."/>
            <person name="Zhao Z."/>
            <person name="Zhou C."/>
            <person name="Zhu D."/>
            <person name="Lee S."/>
            <person name="Bess C."/>
            <person name="Blankenburg K."/>
            <person name="Forbes L."/>
            <person name="Fu Q."/>
            <person name="Gubbala S."/>
            <person name="Hirani K."/>
            <person name="Jayaseelan J.C."/>
            <person name="Lara F."/>
            <person name="Munidasa M."/>
            <person name="Palculict T."/>
            <person name="Patil S."/>
            <person name="Pu L.-L."/>
            <person name="Saada N."/>
            <person name="Tang L."/>
            <person name="Weissenberger G."/>
            <person name="Zhu Y."/>
            <person name="Hemphill L."/>
            <person name="Shang Y."/>
            <person name="Youmans B."/>
            <person name="Ayvaz T."/>
            <person name="Ross M."/>
            <person name="Santibanez J."/>
            <person name="Aqrawi P."/>
            <person name="Gross S."/>
            <person name="Joshi V."/>
            <person name="Fowler G."/>
            <person name="Nazareth L."/>
            <person name="Reid J."/>
            <person name="Worley K."/>
            <person name="Petrosino J."/>
            <person name="Highlander S."/>
            <person name="Gibbs R."/>
        </authorList>
    </citation>
    <scope>NUCLEOTIDE SEQUENCE [LARGE SCALE GENOMIC DNA]</scope>
    <source>
        <strain evidence="1 2">ATCC 51599</strain>
    </source>
</reference>
<evidence type="ECO:0000313" key="1">
    <source>
        <dbReference type="EMBL" id="EFV94585.1"/>
    </source>
</evidence>
<accession>E7RYC4</accession>
<dbReference type="RefSeq" id="WP_005674012.1">
    <property type="nucleotide sequence ID" value="NZ_CP146288.1"/>
</dbReference>